<evidence type="ECO:0000256" key="2">
    <source>
        <dbReference type="ARBA" id="ARBA00022448"/>
    </source>
</evidence>
<dbReference type="GO" id="GO:0016020">
    <property type="term" value="C:membrane"/>
    <property type="evidence" value="ECO:0007669"/>
    <property type="project" value="UniProtKB-SubCell"/>
</dbReference>
<dbReference type="AlphaFoldDB" id="A0AA39QYF2"/>
<evidence type="ECO:0000259" key="8">
    <source>
        <dbReference type="PROSITE" id="PS50850"/>
    </source>
</evidence>
<keyword evidence="10" id="KW-1185">Reference proteome</keyword>
<feature type="transmembrane region" description="Helical" evidence="7">
    <location>
        <begin position="60"/>
        <end position="80"/>
    </location>
</feature>
<keyword evidence="4 7" id="KW-1133">Transmembrane helix</keyword>
<evidence type="ECO:0000256" key="7">
    <source>
        <dbReference type="SAM" id="Phobius"/>
    </source>
</evidence>
<dbReference type="SUPFAM" id="SSF103473">
    <property type="entry name" value="MFS general substrate transporter"/>
    <property type="match status" value="1"/>
</dbReference>
<keyword evidence="3 7" id="KW-0812">Transmembrane</keyword>
<keyword evidence="5 7" id="KW-0472">Membrane</keyword>
<feature type="transmembrane region" description="Helical" evidence="7">
    <location>
        <begin position="189"/>
        <end position="211"/>
    </location>
</feature>
<feature type="transmembrane region" description="Helical" evidence="7">
    <location>
        <begin position="516"/>
        <end position="538"/>
    </location>
</feature>
<dbReference type="InterPro" id="IPR020846">
    <property type="entry name" value="MFS_dom"/>
</dbReference>
<feature type="transmembrane region" description="Helical" evidence="7">
    <location>
        <begin position="123"/>
        <end position="142"/>
    </location>
</feature>
<keyword evidence="2" id="KW-0813">Transport</keyword>
<protein>
    <recommendedName>
        <fullName evidence="8">Major facilitator superfamily (MFS) profile domain-containing protein</fullName>
    </recommendedName>
</protein>
<feature type="transmembrane region" description="Helical" evidence="7">
    <location>
        <begin position="483"/>
        <end position="504"/>
    </location>
</feature>
<dbReference type="Pfam" id="PF00083">
    <property type="entry name" value="Sugar_tr"/>
    <property type="match status" value="2"/>
</dbReference>
<feature type="domain" description="Major facilitator superfamily (MFS) profile" evidence="8">
    <location>
        <begin position="48"/>
        <end position="575"/>
    </location>
</feature>
<gene>
    <name evidence="9" type="ORF">JMJ35_006105</name>
</gene>
<dbReference type="InterPro" id="IPR036259">
    <property type="entry name" value="MFS_trans_sf"/>
</dbReference>
<feature type="transmembrane region" description="Helical" evidence="7">
    <location>
        <begin position="550"/>
        <end position="571"/>
    </location>
</feature>
<feature type="transmembrane region" description="Helical" evidence="7">
    <location>
        <begin position="92"/>
        <end position="111"/>
    </location>
</feature>
<dbReference type="GO" id="GO:0022857">
    <property type="term" value="F:transmembrane transporter activity"/>
    <property type="evidence" value="ECO:0007669"/>
    <property type="project" value="InterPro"/>
</dbReference>
<dbReference type="PANTHER" id="PTHR23511">
    <property type="entry name" value="SYNAPTIC VESICLE GLYCOPROTEIN 2"/>
    <property type="match status" value="1"/>
</dbReference>
<dbReference type="EMBL" id="JAFEKC020000013">
    <property type="protein sequence ID" value="KAK0511532.1"/>
    <property type="molecule type" value="Genomic_DNA"/>
</dbReference>
<evidence type="ECO:0000256" key="4">
    <source>
        <dbReference type="ARBA" id="ARBA00022989"/>
    </source>
</evidence>
<evidence type="ECO:0000256" key="6">
    <source>
        <dbReference type="SAM" id="MobiDB-lite"/>
    </source>
</evidence>
<evidence type="ECO:0000256" key="1">
    <source>
        <dbReference type="ARBA" id="ARBA00004141"/>
    </source>
</evidence>
<feature type="transmembrane region" description="Helical" evidence="7">
    <location>
        <begin position="349"/>
        <end position="369"/>
    </location>
</feature>
<dbReference type="PANTHER" id="PTHR23511:SF34">
    <property type="entry name" value="SYNAPTIC VESICLE GLYCOPROTEIN 2"/>
    <property type="match status" value="1"/>
</dbReference>
<feature type="transmembrane region" description="Helical" evidence="7">
    <location>
        <begin position="451"/>
        <end position="471"/>
    </location>
</feature>
<evidence type="ECO:0000256" key="3">
    <source>
        <dbReference type="ARBA" id="ARBA00022692"/>
    </source>
</evidence>
<evidence type="ECO:0000256" key="5">
    <source>
        <dbReference type="ARBA" id="ARBA00023136"/>
    </source>
</evidence>
<dbReference type="PROSITE" id="PS50850">
    <property type="entry name" value="MFS"/>
    <property type="match status" value="1"/>
</dbReference>
<organism evidence="9 10">
    <name type="scientific">Cladonia borealis</name>
    <dbReference type="NCBI Taxonomy" id="184061"/>
    <lineage>
        <taxon>Eukaryota</taxon>
        <taxon>Fungi</taxon>
        <taxon>Dikarya</taxon>
        <taxon>Ascomycota</taxon>
        <taxon>Pezizomycotina</taxon>
        <taxon>Lecanoromycetes</taxon>
        <taxon>OSLEUM clade</taxon>
        <taxon>Lecanoromycetidae</taxon>
        <taxon>Lecanorales</taxon>
        <taxon>Lecanorineae</taxon>
        <taxon>Cladoniaceae</taxon>
        <taxon>Cladonia</taxon>
    </lineage>
</organism>
<proteinExistence type="predicted"/>
<feature type="transmembrane region" description="Helical" evidence="7">
    <location>
        <begin position="148"/>
        <end position="168"/>
    </location>
</feature>
<sequence length="633" mass="70357">MARAVMRFHPFRINIWDPHYPYEDEQDLDVRRREVIEIIDESPVQRWVVVVAAAGFFTDAYHLFAVNTVLPMISFVYWGGWDEKGLGIPDNILTALLCATLAGSMVGNVLFGVLGDFLGRKKTYLYLLLIILWGTLGLAASGDGSNSSMSLVGWLFFWRFAMGVGIGGDYPLSATITSEFAPRRYRSRMLAWLFFMQPFGQFFASVVAAVVTTSFQSRMQCQYIGYSESSEDLRAVDRSWRLIVGIGGLPAIFAMIIRLQIPESPRYTLDVLLAGGKALDDTKSYYLAVEGDNIPTEGGVNPRRGGVTRRNTHEGRQGAQRQSRPRKLRPTFEEWWSGFKTYFITEGNLIHLAGTMVAWGLLDAAFYGLGLSSSGTIQKLWDGDSTAMSSILTPSNATCPATPTGTGPTVYSTLKGNAWHPMVVVSLPALLGGMAMIYVIQHSRPVKVQSLFFGVLAILFFVVGGLFQVLFNNGQGNQHWGLVALYWFCQFFFNMGPNATTFIIPAEQFKTQYRCTAHGLSAAVGKFGSIVGQLIIGFSGANSPSSEKLWYIFLIFGLFMLLGVIVTQLTVPDSRDATGESMSLEELAQGQPHMRTLRKRRSQKTAEPQWWNRWHTLPLDPAYRMEAGAGQRQ</sequence>
<comment type="subcellular location">
    <subcellularLocation>
        <location evidence="1">Membrane</location>
        <topology evidence="1">Multi-pass membrane protein</topology>
    </subcellularLocation>
</comment>
<feature type="transmembrane region" description="Helical" evidence="7">
    <location>
        <begin position="418"/>
        <end position="439"/>
    </location>
</feature>
<dbReference type="Gene3D" id="1.20.1250.20">
    <property type="entry name" value="MFS general substrate transporter like domains"/>
    <property type="match status" value="2"/>
</dbReference>
<evidence type="ECO:0000313" key="9">
    <source>
        <dbReference type="EMBL" id="KAK0511532.1"/>
    </source>
</evidence>
<name>A0AA39QYF2_9LECA</name>
<accession>A0AA39QYF2</accession>
<feature type="transmembrane region" description="Helical" evidence="7">
    <location>
        <begin position="239"/>
        <end position="257"/>
    </location>
</feature>
<dbReference type="InterPro" id="IPR005828">
    <property type="entry name" value="MFS_sugar_transport-like"/>
</dbReference>
<feature type="region of interest" description="Disordered" evidence="6">
    <location>
        <begin position="297"/>
        <end position="327"/>
    </location>
</feature>
<feature type="region of interest" description="Disordered" evidence="6">
    <location>
        <begin position="580"/>
        <end position="604"/>
    </location>
</feature>
<dbReference type="Proteomes" id="UP001166286">
    <property type="component" value="Unassembled WGS sequence"/>
</dbReference>
<reference evidence="9" key="1">
    <citation type="submission" date="2023-03" db="EMBL/GenBank/DDBJ databases">
        <title>Complete genome of Cladonia borealis.</title>
        <authorList>
            <person name="Park H."/>
        </authorList>
    </citation>
    <scope>NUCLEOTIDE SEQUENCE</scope>
    <source>
        <strain evidence="9">ANT050790</strain>
    </source>
</reference>
<evidence type="ECO:0000313" key="10">
    <source>
        <dbReference type="Proteomes" id="UP001166286"/>
    </source>
</evidence>
<comment type="caution">
    <text evidence="9">The sequence shown here is derived from an EMBL/GenBank/DDBJ whole genome shotgun (WGS) entry which is preliminary data.</text>
</comment>